<evidence type="ECO:0000313" key="3">
    <source>
        <dbReference type="Proteomes" id="UP001177670"/>
    </source>
</evidence>
<dbReference type="AlphaFoldDB" id="A0AA40FYE8"/>
<sequence>MSGWILQDVGSVARPWEHPLFWGGDGPPLLLLLSLPPPPTSASDDRSPHSALRTPHSALRARSRNQIEFHTRSDSHPVYCDPGGGNKLKARRLPQTKTLIVSVVVRLFGRIETKWSTGRMRKGKECMGGWLCGGVWTADNRKLPGYLC</sequence>
<gene>
    <name evidence="2" type="ORF">K0M31_003694</name>
</gene>
<dbReference type="Proteomes" id="UP001177670">
    <property type="component" value="Unassembled WGS sequence"/>
</dbReference>
<protein>
    <submittedName>
        <fullName evidence="2">Uncharacterized protein</fullName>
    </submittedName>
</protein>
<feature type="region of interest" description="Disordered" evidence="1">
    <location>
        <begin position="35"/>
        <end position="57"/>
    </location>
</feature>
<keyword evidence="3" id="KW-1185">Reference proteome</keyword>
<dbReference type="EMBL" id="JAHYIQ010000012">
    <property type="protein sequence ID" value="KAK1127146.1"/>
    <property type="molecule type" value="Genomic_DNA"/>
</dbReference>
<name>A0AA40FYE8_9HYME</name>
<evidence type="ECO:0000256" key="1">
    <source>
        <dbReference type="SAM" id="MobiDB-lite"/>
    </source>
</evidence>
<organism evidence="2 3">
    <name type="scientific">Melipona bicolor</name>
    <dbReference type="NCBI Taxonomy" id="60889"/>
    <lineage>
        <taxon>Eukaryota</taxon>
        <taxon>Metazoa</taxon>
        <taxon>Ecdysozoa</taxon>
        <taxon>Arthropoda</taxon>
        <taxon>Hexapoda</taxon>
        <taxon>Insecta</taxon>
        <taxon>Pterygota</taxon>
        <taxon>Neoptera</taxon>
        <taxon>Endopterygota</taxon>
        <taxon>Hymenoptera</taxon>
        <taxon>Apocrita</taxon>
        <taxon>Aculeata</taxon>
        <taxon>Apoidea</taxon>
        <taxon>Anthophila</taxon>
        <taxon>Apidae</taxon>
        <taxon>Melipona</taxon>
    </lineage>
</organism>
<proteinExistence type="predicted"/>
<reference evidence="2" key="1">
    <citation type="submission" date="2021-10" db="EMBL/GenBank/DDBJ databases">
        <title>Melipona bicolor Genome sequencing and assembly.</title>
        <authorList>
            <person name="Araujo N.S."/>
            <person name="Arias M.C."/>
        </authorList>
    </citation>
    <scope>NUCLEOTIDE SEQUENCE</scope>
    <source>
        <strain evidence="2">USP_2M_L1-L4_2017</strain>
        <tissue evidence="2">Whole body</tissue>
    </source>
</reference>
<comment type="caution">
    <text evidence="2">The sequence shown here is derived from an EMBL/GenBank/DDBJ whole genome shotgun (WGS) entry which is preliminary data.</text>
</comment>
<evidence type="ECO:0000313" key="2">
    <source>
        <dbReference type="EMBL" id="KAK1127146.1"/>
    </source>
</evidence>
<accession>A0AA40FYE8</accession>